<keyword evidence="2" id="KW-0812">Transmembrane</keyword>
<evidence type="ECO:0000313" key="5">
    <source>
        <dbReference type="Proteomes" id="UP000199052"/>
    </source>
</evidence>
<keyword evidence="2" id="KW-0472">Membrane</keyword>
<dbReference type="InterPro" id="IPR025637">
    <property type="entry name" value="DUF4333"/>
</dbReference>
<feature type="domain" description="DUF4333" evidence="3">
    <location>
        <begin position="73"/>
        <end position="136"/>
    </location>
</feature>
<dbReference type="AlphaFoldDB" id="A0A1I2MA13"/>
<keyword evidence="2" id="KW-1133">Transmembrane helix</keyword>
<name>A0A1I2MA13_9ACTN</name>
<reference evidence="4 5" key="1">
    <citation type="submission" date="2016-10" db="EMBL/GenBank/DDBJ databases">
        <authorList>
            <person name="de Groot N.N."/>
        </authorList>
    </citation>
    <scope>NUCLEOTIDE SEQUENCE [LARGE SCALE GENOMIC DNA]</scope>
    <source>
        <strain evidence="4 5">CPCC 202808</strain>
    </source>
</reference>
<accession>A0A1I2MA13</accession>
<protein>
    <recommendedName>
        <fullName evidence="3">DUF4333 domain-containing protein</fullName>
    </recommendedName>
</protein>
<evidence type="ECO:0000256" key="2">
    <source>
        <dbReference type="SAM" id="Phobius"/>
    </source>
</evidence>
<organism evidence="4 5">
    <name type="scientific">Actinopolymorpha cephalotaxi</name>
    <dbReference type="NCBI Taxonomy" id="504797"/>
    <lineage>
        <taxon>Bacteria</taxon>
        <taxon>Bacillati</taxon>
        <taxon>Actinomycetota</taxon>
        <taxon>Actinomycetes</taxon>
        <taxon>Propionibacteriales</taxon>
        <taxon>Actinopolymorphaceae</taxon>
        <taxon>Actinopolymorpha</taxon>
    </lineage>
</organism>
<dbReference type="Pfam" id="PF14230">
    <property type="entry name" value="DUF4333"/>
    <property type="match status" value="1"/>
</dbReference>
<dbReference type="OrthoDB" id="3831278at2"/>
<evidence type="ECO:0000259" key="3">
    <source>
        <dbReference type="Pfam" id="PF14230"/>
    </source>
</evidence>
<feature type="region of interest" description="Disordered" evidence="1">
    <location>
        <begin position="1"/>
        <end position="28"/>
    </location>
</feature>
<feature type="transmembrane region" description="Helical" evidence="2">
    <location>
        <begin position="33"/>
        <end position="56"/>
    </location>
</feature>
<feature type="compositionally biased region" description="Pro residues" evidence="1">
    <location>
        <begin position="13"/>
        <end position="23"/>
    </location>
</feature>
<proteinExistence type="predicted"/>
<evidence type="ECO:0000313" key="4">
    <source>
        <dbReference type="EMBL" id="SFF86051.1"/>
    </source>
</evidence>
<dbReference type="Proteomes" id="UP000199052">
    <property type="component" value="Unassembled WGS sequence"/>
</dbReference>
<gene>
    <name evidence="4" type="ORF">SAMN05421678_102431</name>
</gene>
<dbReference type="EMBL" id="FOOI01000002">
    <property type="protein sequence ID" value="SFF86051.1"/>
    <property type="molecule type" value="Genomic_DNA"/>
</dbReference>
<evidence type="ECO:0000256" key="1">
    <source>
        <dbReference type="SAM" id="MobiDB-lite"/>
    </source>
</evidence>
<sequence>MHQGTDAHYSQPPVWPAMPPPPVRPDRGSPSKLAIVSLVLSSLALLGVIVLLVLFVGGGPGGGGPLTGKLTTTTAGVRGADLEDSVTNRITDDGGDVETMRCPDVASVVQGAVAVCHGSISGDDWAVIVYFEDAHGHYTLDLL</sequence>